<sequence>METEQVSQVLSISKRGRQLQQLPSVDREEVNAPPQKGLNLRPLLRTVKRKALLVIVITGAVTAGAVVWSKKTPPVYQGDFRLLVEPVTNEGRVVEPSALARSQGQGRSQEISSLDYATQLEILQSPRMLQDIYDQVKTKYPTLNYFIFTKSFAVQRFAGADPQADRTKLIQVSYSASNPKEVLFVLDVAAAKYLKYSLEERKSRIGEGVKFIDDQLPELQARVESLQSQLQRLQQQYKLSDPKAQGEALFAQARKISEEQTAVQGQLREQNALYASLKQQLDLTPDEAIAASALSEEPNYKVLQAKIQELNNQIDVESGRFSEESPTIISLKAKRDNLVASEAKERQRILGQNQAGATGNPQVGAFQNSVRLGLIQKMVEASNQIKLLEVRNQEIANSKIASEQLARQFPSIARQYSDLQGQLDIATKTRDQLLSQRETLRVEAAQKQVPWELVSKPQIPKGPGGNELTAPSKSKNIQMGGLVLGLLLGVGAAVLIEKRRNIFYTSKEIEETIQLPLLGVIPLYKGTEQLSSSTPFVGAIEETNGSNKSASLFREAFDSLYANIRFLFADPAIRSLAVCSAASGDGKSTVALHLAQTAAAMGQRVLLVDANLRQPQLHAKLGLPNQKGLSDLLYKKLAPNELIGRSQTAENLFVLTSGQALPNSTRLLASAQMQYLMEEFQATFDLVIYDTSPLVDFMDANFLAAHTDGILMVVAVNKTSRSVVKQVIEQLNTFRLPTLGVVANHVKKNTSIPYGTSTPPDLKIENDELQIHQDSGKWLDYPQEKINERKSS</sequence>
<evidence type="ECO:0000256" key="17">
    <source>
        <dbReference type="SAM" id="Coils"/>
    </source>
</evidence>
<dbReference type="GO" id="GO:0005886">
    <property type="term" value="C:plasma membrane"/>
    <property type="evidence" value="ECO:0007669"/>
    <property type="project" value="UniProtKB-SubCell"/>
</dbReference>
<evidence type="ECO:0000256" key="9">
    <source>
        <dbReference type="ARBA" id="ARBA00022692"/>
    </source>
</evidence>
<dbReference type="PANTHER" id="PTHR32309:SF13">
    <property type="entry name" value="FERRIC ENTEROBACTIN TRANSPORT PROTEIN FEPE"/>
    <property type="match status" value="1"/>
</dbReference>
<evidence type="ECO:0000256" key="4">
    <source>
        <dbReference type="ARBA" id="ARBA00008883"/>
    </source>
</evidence>
<evidence type="ECO:0000256" key="12">
    <source>
        <dbReference type="ARBA" id="ARBA00022840"/>
    </source>
</evidence>
<dbReference type="EMBL" id="CADCTM010000748">
    <property type="protein sequence ID" value="CAA9290349.1"/>
    <property type="molecule type" value="Genomic_DNA"/>
</dbReference>
<keyword evidence="15" id="KW-0829">Tyrosine-protein kinase</keyword>
<comment type="similarity">
    <text evidence="4">Belongs to the etk/wzc family.</text>
</comment>
<protein>
    <recommendedName>
        <fullName evidence="5">non-specific protein-tyrosine kinase</fullName>
        <ecNumber evidence="5">2.7.10.2</ecNumber>
    </recommendedName>
</protein>
<proteinExistence type="inferred from homology"/>
<evidence type="ECO:0000256" key="13">
    <source>
        <dbReference type="ARBA" id="ARBA00022989"/>
    </source>
</evidence>
<comment type="similarity">
    <text evidence="2">Belongs to the CpsC/CapA family.</text>
</comment>
<evidence type="ECO:0000256" key="18">
    <source>
        <dbReference type="SAM" id="Phobius"/>
    </source>
</evidence>
<evidence type="ECO:0000256" key="5">
    <source>
        <dbReference type="ARBA" id="ARBA00011903"/>
    </source>
</evidence>
<keyword evidence="7" id="KW-0997">Cell inner membrane</keyword>
<dbReference type="Pfam" id="PF13614">
    <property type="entry name" value="AAA_31"/>
    <property type="match status" value="1"/>
</dbReference>
<dbReference type="InterPro" id="IPR050445">
    <property type="entry name" value="Bact_polysacc_biosynth/exp"/>
</dbReference>
<evidence type="ECO:0000256" key="10">
    <source>
        <dbReference type="ARBA" id="ARBA00022741"/>
    </source>
</evidence>
<feature type="domain" description="Polysaccharide chain length determinant N-terminal" evidence="19">
    <location>
        <begin position="38"/>
        <end position="132"/>
    </location>
</feature>
<dbReference type="CDD" id="cd05387">
    <property type="entry name" value="BY-kinase"/>
    <property type="match status" value="1"/>
</dbReference>
<evidence type="ECO:0000256" key="1">
    <source>
        <dbReference type="ARBA" id="ARBA00004429"/>
    </source>
</evidence>
<keyword evidence="12" id="KW-0067">ATP-binding</keyword>
<evidence type="ECO:0000313" key="21">
    <source>
        <dbReference type="EMBL" id="CAA9290349.1"/>
    </source>
</evidence>
<evidence type="ECO:0000256" key="8">
    <source>
        <dbReference type="ARBA" id="ARBA00022679"/>
    </source>
</evidence>
<dbReference type="Gene3D" id="3.40.50.300">
    <property type="entry name" value="P-loop containing nucleotide triphosphate hydrolases"/>
    <property type="match status" value="1"/>
</dbReference>
<evidence type="ECO:0000256" key="6">
    <source>
        <dbReference type="ARBA" id="ARBA00022475"/>
    </source>
</evidence>
<evidence type="ECO:0000259" key="20">
    <source>
        <dbReference type="Pfam" id="PF13614"/>
    </source>
</evidence>
<keyword evidence="8 21" id="KW-0808">Transferase</keyword>
<evidence type="ECO:0000259" key="19">
    <source>
        <dbReference type="Pfam" id="PF02706"/>
    </source>
</evidence>
<evidence type="ECO:0000256" key="3">
    <source>
        <dbReference type="ARBA" id="ARBA00007316"/>
    </source>
</evidence>
<dbReference type="NCBIfam" id="TIGR01007">
    <property type="entry name" value="eps_fam"/>
    <property type="match status" value="1"/>
</dbReference>
<keyword evidence="6" id="KW-1003">Cell membrane</keyword>
<dbReference type="AlphaFoldDB" id="A0A6J4JXJ9"/>
<evidence type="ECO:0000256" key="11">
    <source>
        <dbReference type="ARBA" id="ARBA00022777"/>
    </source>
</evidence>
<keyword evidence="9 18" id="KW-0812">Transmembrane</keyword>
<dbReference type="InterPro" id="IPR025669">
    <property type="entry name" value="AAA_dom"/>
</dbReference>
<name>A0A6J4JXJ9_9CYAN</name>
<accession>A0A6J4JXJ9</accession>
<keyword evidence="10" id="KW-0547">Nucleotide-binding</keyword>
<organism evidence="21">
    <name type="scientific">uncultured Coleofasciculus sp</name>
    <dbReference type="NCBI Taxonomy" id="1267456"/>
    <lineage>
        <taxon>Bacteria</taxon>
        <taxon>Bacillati</taxon>
        <taxon>Cyanobacteriota</taxon>
        <taxon>Cyanophyceae</taxon>
        <taxon>Coleofasciculales</taxon>
        <taxon>Coleofasciculaceae</taxon>
        <taxon>Coleofasciculus</taxon>
        <taxon>environmental samples</taxon>
    </lineage>
</organism>
<keyword evidence="13 18" id="KW-1133">Transmembrane helix</keyword>
<dbReference type="Pfam" id="PF02706">
    <property type="entry name" value="Wzz"/>
    <property type="match status" value="1"/>
</dbReference>
<feature type="coiled-coil region" evidence="17">
    <location>
        <begin position="209"/>
        <end position="236"/>
    </location>
</feature>
<keyword evidence="17" id="KW-0175">Coiled coil</keyword>
<keyword evidence="14 18" id="KW-0472">Membrane</keyword>
<dbReference type="InterPro" id="IPR027417">
    <property type="entry name" value="P-loop_NTPase"/>
</dbReference>
<evidence type="ECO:0000256" key="16">
    <source>
        <dbReference type="ARBA" id="ARBA00051245"/>
    </source>
</evidence>
<evidence type="ECO:0000256" key="7">
    <source>
        <dbReference type="ARBA" id="ARBA00022519"/>
    </source>
</evidence>
<gene>
    <name evidence="21" type="ORF">AVDCRST_MAG92-4307</name>
</gene>
<comment type="catalytic activity">
    <reaction evidence="16">
        <text>L-tyrosyl-[protein] + ATP = O-phospho-L-tyrosyl-[protein] + ADP + H(+)</text>
        <dbReference type="Rhea" id="RHEA:10596"/>
        <dbReference type="Rhea" id="RHEA-COMP:10136"/>
        <dbReference type="Rhea" id="RHEA-COMP:20101"/>
        <dbReference type="ChEBI" id="CHEBI:15378"/>
        <dbReference type="ChEBI" id="CHEBI:30616"/>
        <dbReference type="ChEBI" id="CHEBI:46858"/>
        <dbReference type="ChEBI" id="CHEBI:61978"/>
        <dbReference type="ChEBI" id="CHEBI:456216"/>
        <dbReference type="EC" id="2.7.10.2"/>
    </reaction>
</comment>
<reference evidence="21" key="1">
    <citation type="submission" date="2020-02" db="EMBL/GenBank/DDBJ databases">
        <authorList>
            <person name="Meier V. D."/>
        </authorList>
    </citation>
    <scope>NUCLEOTIDE SEQUENCE</scope>
    <source>
        <strain evidence="21">AVDCRST_MAG92</strain>
    </source>
</reference>
<dbReference type="InterPro" id="IPR005702">
    <property type="entry name" value="Wzc-like_C"/>
</dbReference>
<dbReference type="GO" id="GO:0004715">
    <property type="term" value="F:non-membrane spanning protein tyrosine kinase activity"/>
    <property type="evidence" value="ECO:0007669"/>
    <property type="project" value="UniProtKB-EC"/>
</dbReference>
<dbReference type="EC" id="2.7.10.2" evidence="5"/>
<feature type="domain" description="AAA" evidence="20">
    <location>
        <begin position="576"/>
        <end position="735"/>
    </location>
</feature>
<dbReference type="SUPFAM" id="SSF52540">
    <property type="entry name" value="P-loop containing nucleoside triphosphate hydrolases"/>
    <property type="match status" value="1"/>
</dbReference>
<evidence type="ECO:0000256" key="15">
    <source>
        <dbReference type="ARBA" id="ARBA00023137"/>
    </source>
</evidence>
<comment type="subcellular location">
    <subcellularLocation>
        <location evidence="1">Cell inner membrane</location>
        <topology evidence="1">Multi-pass membrane protein</topology>
    </subcellularLocation>
</comment>
<evidence type="ECO:0000256" key="14">
    <source>
        <dbReference type="ARBA" id="ARBA00023136"/>
    </source>
</evidence>
<feature type="transmembrane region" description="Helical" evidence="18">
    <location>
        <begin position="51"/>
        <end position="68"/>
    </location>
</feature>
<evidence type="ECO:0000256" key="2">
    <source>
        <dbReference type="ARBA" id="ARBA00006683"/>
    </source>
</evidence>
<dbReference type="InterPro" id="IPR003856">
    <property type="entry name" value="LPS_length_determ_N"/>
</dbReference>
<comment type="similarity">
    <text evidence="3">Belongs to the CpsD/CapB family.</text>
</comment>
<keyword evidence="11" id="KW-0418">Kinase</keyword>
<dbReference type="PANTHER" id="PTHR32309">
    <property type="entry name" value="TYROSINE-PROTEIN KINASE"/>
    <property type="match status" value="1"/>
</dbReference>
<dbReference type="GO" id="GO:0005524">
    <property type="term" value="F:ATP binding"/>
    <property type="evidence" value="ECO:0007669"/>
    <property type="project" value="UniProtKB-KW"/>
</dbReference>